<evidence type="ECO:0000256" key="1">
    <source>
        <dbReference type="ARBA" id="ARBA00022898"/>
    </source>
</evidence>
<dbReference type="AlphaFoldDB" id="A0A8B7I4Z2"/>
<dbReference type="GeneID" id="105885515"/>
<evidence type="ECO:0000259" key="2">
    <source>
        <dbReference type="Pfam" id="PF00155"/>
    </source>
</evidence>
<dbReference type="InterPro" id="IPR015424">
    <property type="entry name" value="PyrdxlP-dep_Trfase"/>
</dbReference>
<evidence type="ECO:0000313" key="4">
    <source>
        <dbReference type="Proteomes" id="UP000694394"/>
    </source>
</evidence>
<dbReference type="PANTHER" id="PTHR43795:SF1">
    <property type="entry name" value="INACTIVE 1-AMINOCYCLOPROPANE-1-CARBOXYLATE SYNTHASE-LIKE PROTEIN 2-RELATED"/>
    <property type="match status" value="1"/>
</dbReference>
<accession>A0A8B7I4Z2</accession>
<dbReference type="GO" id="GO:0008483">
    <property type="term" value="F:transaminase activity"/>
    <property type="evidence" value="ECO:0007669"/>
    <property type="project" value="TreeGrafter"/>
</dbReference>
<dbReference type="EMBL" id="ABDC03006191">
    <property type="status" value="NOT_ANNOTATED_CDS"/>
    <property type="molecule type" value="Genomic_DNA"/>
</dbReference>
<organism evidence="3 4">
    <name type="scientific">Microcebus murinus</name>
    <name type="common">Gray mouse lemur</name>
    <name type="synonym">Lemur murinus</name>
    <dbReference type="NCBI Taxonomy" id="30608"/>
    <lineage>
        <taxon>Eukaryota</taxon>
        <taxon>Metazoa</taxon>
        <taxon>Chordata</taxon>
        <taxon>Craniata</taxon>
        <taxon>Vertebrata</taxon>
        <taxon>Euteleostomi</taxon>
        <taxon>Mammalia</taxon>
        <taxon>Eutheria</taxon>
        <taxon>Euarchontoglires</taxon>
        <taxon>Primates</taxon>
        <taxon>Strepsirrhini</taxon>
        <taxon>Lemuriformes</taxon>
        <taxon>Cheirogaleidae</taxon>
        <taxon>Microcebus</taxon>
    </lineage>
</organism>
<feature type="domain" description="Aminotransferase class I/classII large" evidence="2">
    <location>
        <begin position="201"/>
        <end position="536"/>
    </location>
</feature>
<dbReference type="GO" id="GO:0030170">
    <property type="term" value="F:pyridoxal phosphate binding"/>
    <property type="evidence" value="ECO:0007669"/>
    <property type="project" value="InterPro"/>
</dbReference>
<dbReference type="SUPFAM" id="SSF53383">
    <property type="entry name" value="PLP-dependent transferases"/>
    <property type="match status" value="1"/>
</dbReference>
<dbReference type="InterPro" id="IPR050478">
    <property type="entry name" value="Ethylene_sulfur-biosynth"/>
</dbReference>
<name>A0A8B7I4Z2_MICMU</name>
<protein>
    <submittedName>
        <fullName evidence="3">1-aminocyclopropane-1-carboxylate synthase homolog (inactive) like</fullName>
    </submittedName>
</protein>
<dbReference type="CTD" id="390110"/>
<dbReference type="InterPro" id="IPR015421">
    <property type="entry name" value="PyrdxlP-dep_Trfase_major"/>
</dbReference>
<dbReference type="PANTHER" id="PTHR43795">
    <property type="entry name" value="BIFUNCTIONAL ASPARTATE AMINOTRANSFERASE AND GLUTAMATE/ASPARTATE-PREPHENATE AMINOTRANSFERASE-RELATED"/>
    <property type="match status" value="1"/>
</dbReference>
<dbReference type="Pfam" id="PF00155">
    <property type="entry name" value="Aminotran_1_2"/>
    <property type="match status" value="1"/>
</dbReference>
<dbReference type="InterPro" id="IPR004839">
    <property type="entry name" value="Aminotransferase_I/II_large"/>
</dbReference>
<dbReference type="Proteomes" id="UP000694394">
    <property type="component" value="Chromosome 5"/>
</dbReference>
<dbReference type="Gene3D" id="3.90.1150.10">
    <property type="entry name" value="Aspartate Aminotransferase, domain 1"/>
    <property type="match status" value="1"/>
</dbReference>
<dbReference type="GO" id="GO:0006520">
    <property type="term" value="P:amino acid metabolic process"/>
    <property type="evidence" value="ECO:0007669"/>
    <property type="project" value="TreeGrafter"/>
</dbReference>
<dbReference type="RefSeq" id="XP_012645944.1">
    <property type="nucleotide sequence ID" value="XM_012790490.1"/>
</dbReference>
<dbReference type="CDD" id="cd00609">
    <property type="entry name" value="AAT_like"/>
    <property type="match status" value="1"/>
</dbReference>
<dbReference type="OrthoDB" id="691673at2759"/>
<dbReference type="KEGG" id="mmur:105885515"/>
<sequence length="570" mass="65623">MSHQSGTFPAPCGQKACQVLKDRNICIQVLVMIQHLQRRVDEHLKQLPTTRQRLHLPKQKQAQSTHEQEALLDHLIRQMVNFLKSRATGGLEQQVSLLSLECRGNVRSAQRAQSSRQPGQLVLQWSDIEPAFVSHDLSNRGSEICVLYHSSFQDYNAYQGDKYQEDKNTLGFINLGTSENKLCIDLITERLGQSDMNCIEDVLLQYPDWRGQPFLREEVARFLTYYCKAPAQLDPENVVVLNGCCSVFSALAMVLCDPGEAFLVPTPFYGGFAFSSHLYAKVELLPVHLESEITEANTHPFQLTVDKLEHTLLQARFMDKKVRGLVLTNPQNPLGDVYSRESLKEYLEFAKRNDLHVIIDEIYMLSVFDESITFHSVLSMERLPDPNRTHVIWGTSKDFGISGFRFGALYTHSKEVASAVGSFGYLHSISGITQHKLCQLLRDREWIDTIYLPTNHFRLQKAHAYITNTLQSLRIPFLCRGSGLYIWINLKKYLNPCTFEEERLLHRRFLDNKLMLSCGKAYMCKEPGWFRLVFADRPLRLKLAILRFCEVLEEQKQDWKEKQLADAMKE</sequence>
<reference evidence="3" key="2">
    <citation type="submission" date="2025-08" db="UniProtKB">
        <authorList>
            <consortium name="Ensembl"/>
        </authorList>
    </citation>
    <scope>IDENTIFICATION</scope>
</reference>
<dbReference type="Ensembl" id="ENSMICT00000014662.3">
    <property type="protein sequence ID" value="ENSMICP00000013365.2"/>
    <property type="gene ID" value="ENSMICG00000014661.3"/>
</dbReference>
<dbReference type="PRINTS" id="PR00753">
    <property type="entry name" value="ACCSYNTHASE"/>
</dbReference>
<dbReference type="GeneTree" id="ENSGT00940000162841"/>
<reference evidence="3" key="1">
    <citation type="submission" date="2016-12" db="EMBL/GenBank/DDBJ databases">
        <title>Mouse lemur reference genome and diversity panel.</title>
        <authorList>
            <person name="Harris R."/>
            <person name="Larsen P."/>
            <person name="Liu Y."/>
            <person name="Hughes D.S."/>
            <person name="Murali S."/>
            <person name="Raveendran M."/>
            <person name="Korchina V."/>
            <person name="Wang M."/>
            <person name="Jhangiani S."/>
            <person name="Bandaranaike D."/>
            <person name="Bellair M."/>
            <person name="Blankenburg K."/>
            <person name="Chao H."/>
            <person name="Dahdouli M."/>
            <person name="Dinh H."/>
            <person name="Doddapaneni H."/>
            <person name="English A."/>
            <person name="Firestine M."/>
            <person name="Gnanaolivu R."/>
            <person name="Gross S."/>
            <person name="Hernandez B."/>
            <person name="Javaid M."/>
            <person name="Jayaseelan J."/>
            <person name="Jones J."/>
            <person name="Khan Z."/>
            <person name="Kovar C."/>
            <person name="Kurapati P."/>
            <person name="Le B."/>
            <person name="Lee S."/>
            <person name="Li M."/>
            <person name="Mathew T."/>
            <person name="Narasimhan A."/>
            <person name="Ngo D."/>
            <person name="Nguyen L."/>
            <person name="Okwuonu G."/>
            <person name="Ongeri F."/>
            <person name="Osuji N."/>
            <person name="Pu L.-L."/>
            <person name="Puazo M."/>
            <person name="Quiroz J."/>
            <person name="Raj R."/>
            <person name="Rajbhandari K."/>
            <person name="Reid J.G."/>
            <person name="Santibanez J."/>
            <person name="Sexton D."/>
            <person name="Skinner E."/>
            <person name="Vee V."/>
            <person name="Weissenberger G."/>
            <person name="Wu Y."/>
            <person name="Xin Y."/>
            <person name="Han Y."/>
            <person name="Campbell C."/>
            <person name="Brown A."/>
            <person name="Sullivan B."/>
            <person name="Shelton J."/>
            <person name="Brown S."/>
            <person name="Dudchenko O."/>
            <person name="Machol I."/>
            <person name="Durand N."/>
            <person name="Shamim M."/>
            <person name="Lieberman A."/>
            <person name="Muzny D.M."/>
            <person name="Richards S."/>
            <person name="Yoder A."/>
            <person name="Worley K.C."/>
            <person name="Rogers J."/>
            <person name="Gibbs R.A."/>
        </authorList>
    </citation>
    <scope>NUCLEOTIDE SEQUENCE [LARGE SCALE GENOMIC DNA]</scope>
</reference>
<evidence type="ECO:0000313" key="3">
    <source>
        <dbReference type="Ensembl" id="ENSMICP00000013365.2"/>
    </source>
</evidence>
<proteinExistence type="predicted"/>
<keyword evidence="4" id="KW-1185">Reference proteome</keyword>
<dbReference type="Gene3D" id="3.40.640.10">
    <property type="entry name" value="Type I PLP-dependent aspartate aminotransferase-like (Major domain)"/>
    <property type="match status" value="1"/>
</dbReference>
<keyword evidence="1" id="KW-0663">Pyridoxal phosphate</keyword>
<reference evidence="3" key="3">
    <citation type="submission" date="2025-09" db="UniProtKB">
        <authorList>
            <consortium name="Ensembl"/>
        </authorList>
    </citation>
    <scope>IDENTIFICATION</scope>
</reference>
<dbReference type="InterPro" id="IPR015422">
    <property type="entry name" value="PyrdxlP-dep_Trfase_small"/>
</dbReference>
<gene>
    <name evidence="3" type="primary">ACCSL</name>
</gene>